<feature type="compositionally biased region" description="Polar residues" evidence="1">
    <location>
        <begin position="87"/>
        <end position="101"/>
    </location>
</feature>
<dbReference type="AlphaFoldDB" id="A0A6G0U815"/>
<evidence type="ECO:0000313" key="2">
    <source>
        <dbReference type="EMBL" id="KAE9545093.1"/>
    </source>
</evidence>
<sequence length="258" mass="28792">MHVGKRRVLVNAPGVAKQSIPFNNTTGMEKNGGRFLTPVPVPPPSPSSGVCVPSPKPLRAPTIAVFRRPSDSGTPFCNRIDDKPTTTDEPPSSSQRTSDSTPQPPSRTPRKYRTLIRISLVDVTGSENLDRDPVPWRTTPHHRRRSLLVRKLISATNNNDNINTNNSNKPVYCNIVINEYRLVLRRRAYITHSITSPYEYGNVCSFVRSRIRVVSVCRRSSSRHCPLSLSLLSPSNNCARRAVVVHEQRGGGQRRVVK</sequence>
<keyword evidence="3" id="KW-1185">Reference proteome</keyword>
<accession>A0A6G0U815</accession>
<proteinExistence type="predicted"/>
<reference evidence="2 3" key="1">
    <citation type="submission" date="2019-08" db="EMBL/GenBank/DDBJ databases">
        <title>The genome of the soybean aphid Biotype 1, its phylome, world population structure and adaptation to the North American continent.</title>
        <authorList>
            <person name="Giordano R."/>
            <person name="Donthu R.K."/>
            <person name="Hernandez A.G."/>
            <person name="Wright C.L."/>
            <person name="Zimin A.V."/>
        </authorList>
    </citation>
    <scope>NUCLEOTIDE SEQUENCE [LARGE SCALE GENOMIC DNA]</scope>
    <source>
        <tissue evidence="2">Whole aphids</tissue>
    </source>
</reference>
<organism evidence="2 3">
    <name type="scientific">Aphis glycines</name>
    <name type="common">Soybean aphid</name>
    <dbReference type="NCBI Taxonomy" id="307491"/>
    <lineage>
        <taxon>Eukaryota</taxon>
        <taxon>Metazoa</taxon>
        <taxon>Ecdysozoa</taxon>
        <taxon>Arthropoda</taxon>
        <taxon>Hexapoda</taxon>
        <taxon>Insecta</taxon>
        <taxon>Pterygota</taxon>
        <taxon>Neoptera</taxon>
        <taxon>Paraneoptera</taxon>
        <taxon>Hemiptera</taxon>
        <taxon>Sternorrhyncha</taxon>
        <taxon>Aphidomorpha</taxon>
        <taxon>Aphidoidea</taxon>
        <taxon>Aphididae</taxon>
        <taxon>Aphidini</taxon>
        <taxon>Aphis</taxon>
        <taxon>Aphis</taxon>
    </lineage>
</organism>
<dbReference type="EMBL" id="VYZN01000001">
    <property type="protein sequence ID" value="KAE9545093.1"/>
    <property type="molecule type" value="Genomic_DNA"/>
</dbReference>
<comment type="caution">
    <text evidence="2">The sequence shown here is derived from an EMBL/GenBank/DDBJ whole genome shotgun (WGS) entry which is preliminary data.</text>
</comment>
<evidence type="ECO:0000256" key="1">
    <source>
        <dbReference type="SAM" id="MobiDB-lite"/>
    </source>
</evidence>
<gene>
    <name evidence="2" type="ORF">AGLY_000636</name>
</gene>
<dbReference type="Proteomes" id="UP000475862">
    <property type="component" value="Unassembled WGS sequence"/>
</dbReference>
<evidence type="ECO:0000313" key="3">
    <source>
        <dbReference type="Proteomes" id="UP000475862"/>
    </source>
</evidence>
<protein>
    <submittedName>
        <fullName evidence="2">Uncharacterized protein</fullName>
    </submittedName>
</protein>
<name>A0A6G0U815_APHGL</name>
<feature type="region of interest" description="Disordered" evidence="1">
    <location>
        <begin position="21"/>
        <end position="113"/>
    </location>
</feature>